<evidence type="ECO:0000313" key="11">
    <source>
        <dbReference type="EMBL" id="KAF9500824.1"/>
    </source>
</evidence>
<sequence>MATFSSPAPRRSSRLRTLATSPPRRPWVASKPSSQRASPAPGPVPVAEDEDLDIMEVDEAASVVSERASQRAPGETVYAKSEELLVAFYTHLPAEVKQILTSADYVHDFYTGDIDTLTGFALVASIQTCFVWQHAQAVKGTPTCYIFSCPQDEEPFGPPLHVLVPFVKTREPGLILISPLGEIRYWDSIGIGLAGGENYVTLRLDLSEDESVTTLTRADAQTFVVSTTLGHFYRLRLTSANGRHNLAWHVFAKPAPSLSLSRLIPFFNASTPTNQLAEPGNINAVALGSKHATGVQDIWALVDTRVQKWEMNPGGWEEPQEDIEVAPTVLSALRSEFGDAVETDDAKLDLELVDMAVDKNGKLVILVSYAGKEEFNSMVVDLLGVRRVYALVFMTQQIDILAVDSIRIVPYQSTSASGAAMHARIQLISDGTLVTVQFGDVVAICARNSNYRDRLEFKAKSDRTLGVGVVSEESTVLVLTATTMVKAYLDIDKIRAFDPETGRPGLVKSIMTQAILYGSLLGNPLHFSFPPEVEAESLMEGAEQLSRAILESDHELVQRSHDLSIQMKGRIDRLAWLVAFINENAMLLRMSQRSRQRLMMNAEKLQAGHDLWLLYNEFLATSHSRSVLYDAVALYMKDVNEDHHADMMRAFFRLHIVDIGKLLRKVETVVKRSQGPQAAGILPEATRIFLTVLKSAFKFREEHKGQYSLEWPIINPWTSKPTVIDVALSLFEAIIDIADVPGADGQYHQSQGEPGSQLPELATVLFACIQERLDWLGSTIANGEAGTERDRDELEHRFALLRPEILETLRKLGYPHPALGLAETYRDFSSLAALCHRDTVYPPHENPWVTDIQRYIERFKDDFAFELFRWYIQHGELRIMFAQEDLYSIHFDRFVASNPHPSISWLHDLGKGRYESTAQTLLEEANRSTNLPSKQFLLSVGKLSELVHLQEQRLSADTGLLDAFHDGLDFVSVHEALISEFKSVLPTRGKQSLDSQVDTILQKKGRRLSSFPALSLLVKQFIRELLQGKALSMENVADVLSLQDNENSIENYITALQLLIQSEELPGDRRLFAFRSIWRRIYIHDDWSQILQTANITDAEYTERLQQTALFATLAAISPQNRRPDPGLVLSPDAAAMTPTVAEIGARWSNLSNDEIEALEHDYQAECERLSSYELTDAYTRLQELVQSESL</sequence>
<evidence type="ECO:0000259" key="9">
    <source>
        <dbReference type="Pfam" id="PF03177"/>
    </source>
</evidence>
<dbReference type="Proteomes" id="UP000807025">
    <property type="component" value="Unassembled WGS sequence"/>
</dbReference>
<keyword evidence="4" id="KW-0509">mRNA transport</keyword>
<dbReference type="GO" id="GO:0017056">
    <property type="term" value="F:structural constituent of nuclear pore"/>
    <property type="evidence" value="ECO:0007669"/>
    <property type="project" value="InterPro"/>
</dbReference>
<accession>A0A9P6A745</accession>
<reference evidence="11" key="1">
    <citation type="submission" date="2020-11" db="EMBL/GenBank/DDBJ databases">
        <authorList>
            <consortium name="DOE Joint Genome Institute"/>
            <person name="Ahrendt S."/>
            <person name="Riley R."/>
            <person name="Andreopoulos W."/>
            <person name="Labutti K."/>
            <person name="Pangilinan J."/>
            <person name="Ruiz-Duenas F.J."/>
            <person name="Barrasa J.M."/>
            <person name="Sanchez-Garcia M."/>
            <person name="Camarero S."/>
            <person name="Miyauchi S."/>
            <person name="Serrano A."/>
            <person name="Linde D."/>
            <person name="Babiker R."/>
            <person name="Drula E."/>
            <person name="Ayuso-Fernandez I."/>
            <person name="Pacheco R."/>
            <person name="Padilla G."/>
            <person name="Ferreira P."/>
            <person name="Barriuso J."/>
            <person name="Kellner H."/>
            <person name="Castanera R."/>
            <person name="Alfaro M."/>
            <person name="Ramirez L."/>
            <person name="Pisabarro A.G."/>
            <person name="Kuo A."/>
            <person name="Tritt A."/>
            <person name="Lipzen A."/>
            <person name="He G."/>
            <person name="Yan M."/>
            <person name="Ng V."/>
            <person name="Cullen D."/>
            <person name="Martin F."/>
            <person name="Rosso M.-N."/>
            <person name="Henrissat B."/>
            <person name="Hibbett D."/>
            <person name="Martinez A.T."/>
            <person name="Grigoriev I.V."/>
        </authorList>
    </citation>
    <scope>NUCLEOTIDE SEQUENCE</scope>
    <source>
        <strain evidence="11">ATCC 90797</strain>
    </source>
</reference>
<evidence type="ECO:0000256" key="7">
    <source>
        <dbReference type="ARBA" id="ARBA00023242"/>
    </source>
</evidence>
<keyword evidence="5" id="KW-0653">Protein transport</keyword>
<dbReference type="Gene3D" id="1.20.58.1380">
    <property type="match status" value="1"/>
</dbReference>
<evidence type="ECO:0000256" key="2">
    <source>
        <dbReference type="ARBA" id="ARBA00005569"/>
    </source>
</evidence>
<gene>
    <name evidence="11" type="ORF">BDN71DRAFT_1439677</name>
</gene>
<evidence type="ECO:0000256" key="1">
    <source>
        <dbReference type="ARBA" id="ARBA00004259"/>
    </source>
</evidence>
<dbReference type="GO" id="GO:0016973">
    <property type="term" value="P:poly(A)+ mRNA export from nucleus"/>
    <property type="evidence" value="ECO:0007669"/>
    <property type="project" value="TreeGrafter"/>
</dbReference>
<evidence type="ECO:0000256" key="3">
    <source>
        <dbReference type="ARBA" id="ARBA00022448"/>
    </source>
</evidence>
<dbReference type="GO" id="GO:0031080">
    <property type="term" value="C:nuclear pore outer ring"/>
    <property type="evidence" value="ECO:0007669"/>
    <property type="project" value="TreeGrafter"/>
</dbReference>
<organism evidence="11 12">
    <name type="scientific">Pleurotus eryngii</name>
    <name type="common">Boletus of the steppes</name>
    <dbReference type="NCBI Taxonomy" id="5323"/>
    <lineage>
        <taxon>Eukaryota</taxon>
        <taxon>Fungi</taxon>
        <taxon>Dikarya</taxon>
        <taxon>Basidiomycota</taxon>
        <taxon>Agaricomycotina</taxon>
        <taxon>Agaricomycetes</taxon>
        <taxon>Agaricomycetidae</taxon>
        <taxon>Agaricales</taxon>
        <taxon>Pleurotineae</taxon>
        <taxon>Pleurotaceae</taxon>
        <taxon>Pleurotus</taxon>
    </lineage>
</organism>
<dbReference type="AlphaFoldDB" id="A0A9P6A745"/>
<dbReference type="InterPro" id="IPR015943">
    <property type="entry name" value="WD40/YVTN_repeat-like_dom_sf"/>
</dbReference>
<dbReference type="GO" id="GO:0006606">
    <property type="term" value="P:protein import into nucleus"/>
    <property type="evidence" value="ECO:0007669"/>
    <property type="project" value="TreeGrafter"/>
</dbReference>
<dbReference type="Pfam" id="PF03177">
    <property type="entry name" value="Nucleoporin_C"/>
    <property type="match status" value="1"/>
</dbReference>
<dbReference type="PANTHER" id="PTHR13405:SF11">
    <property type="entry name" value="NUCLEAR PORE COMPLEX PROTEIN NUP133"/>
    <property type="match status" value="1"/>
</dbReference>
<dbReference type="Pfam" id="PF08801">
    <property type="entry name" value="Nucleoporin_N"/>
    <property type="match status" value="1"/>
</dbReference>
<comment type="similarity">
    <text evidence="2">Belongs to the nucleoporin Nup133 family.</text>
</comment>
<dbReference type="PANTHER" id="PTHR13405">
    <property type="entry name" value="NUCLEAR PORE COMPLEX PROTEIN NUP133"/>
    <property type="match status" value="1"/>
</dbReference>
<dbReference type="InterPro" id="IPR007187">
    <property type="entry name" value="Nucleoporin_Nup133/Nup155_C"/>
</dbReference>
<evidence type="ECO:0000256" key="8">
    <source>
        <dbReference type="SAM" id="MobiDB-lite"/>
    </source>
</evidence>
<name>A0A9P6A745_PLEER</name>
<dbReference type="InterPro" id="IPR037624">
    <property type="entry name" value="Nup133-like"/>
</dbReference>
<keyword evidence="7" id="KW-0539">Nucleus</keyword>
<dbReference type="InterPro" id="IPR014908">
    <property type="entry name" value="Nucleoporin_Nup133/Nup155_N"/>
</dbReference>
<evidence type="ECO:0000256" key="5">
    <source>
        <dbReference type="ARBA" id="ARBA00022927"/>
    </source>
</evidence>
<keyword evidence="3" id="KW-0813">Transport</keyword>
<evidence type="ECO:0000256" key="6">
    <source>
        <dbReference type="ARBA" id="ARBA00023010"/>
    </source>
</evidence>
<dbReference type="EMBL" id="MU154525">
    <property type="protein sequence ID" value="KAF9500824.1"/>
    <property type="molecule type" value="Genomic_DNA"/>
</dbReference>
<evidence type="ECO:0000259" key="10">
    <source>
        <dbReference type="Pfam" id="PF08801"/>
    </source>
</evidence>
<feature type="region of interest" description="Disordered" evidence="8">
    <location>
        <begin position="1"/>
        <end position="49"/>
    </location>
</feature>
<comment type="caution">
    <text evidence="11">The sequence shown here is derived from an EMBL/GenBank/DDBJ whole genome shotgun (WGS) entry which is preliminary data.</text>
</comment>
<dbReference type="SUPFAM" id="SSF117289">
    <property type="entry name" value="Nucleoporin domain"/>
    <property type="match status" value="1"/>
</dbReference>
<evidence type="ECO:0000256" key="4">
    <source>
        <dbReference type="ARBA" id="ARBA00022816"/>
    </source>
</evidence>
<evidence type="ECO:0000313" key="12">
    <source>
        <dbReference type="Proteomes" id="UP000807025"/>
    </source>
</evidence>
<dbReference type="OrthoDB" id="103454at2759"/>
<dbReference type="GO" id="GO:0000972">
    <property type="term" value="P:transcription-dependent tethering of RNA polymerase II gene DNA at nuclear periphery"/>
    <property type="evidence" value="ECO:0007669"/>
    <property type="project" value="TreeGrafter"/>
</dbReference>
<dbReference type="Gene3D" id="2.130.10.10">
    <property type="entry name" value="YVTN repeat-like/Quinoprotein amine dehydrogenase"/>
    <property type="match status" value="1"/>
</dbReference>
<feature type="domain" description="Nucleoporin Nup133/Nup155-like C-terminal" evidence="9">
    <location>
        <begin position="790"/>
        <end position="1178"/>
    </location>
</feature>
<protein>
    <submittedName>
        <fullName evidence="11">Uncharacterized protein</fullName>
    </submittedName>
</protein>
<proteinExistence type="inferred from homology"/>
<feature type="domain" description="Nucleoporin Nup133/Nup155-like N-terminal" evidence="10">
    <location>
        <begin position="91"/>
        <end position="444"/>
    </location>
</feature>
<comment type="subcellular location">
    <subcellularLocation>
        <location evidence="1">Nucleus envelope</location>
    </subcellularLocation>
</comment>
<keyword evidence="12" id="KW-1185">Reference proteome</keyword>
<feature type="compositionally biased region" description="Low complexity" evidence="8">
    <location>
        <begin position="1"/>
        <end position="21"/>
    </location>
</feature>
<keyword evidence="6" id="KW-0811">Translocation</keyword>